<evidence type="ECO:0000256" key="11">
    <source>
        <dbReference type="ARBA" id="ARBA00038905"/>
    </source>
</evidence>
<dbReference type="GO" id="GO:0044715">
    <property type="term" value="F:8-oxo-dGDP phosphatase activity"/>
    <property type="evidence" value="ECO:0007669"/>
    <property type="project" value="TreeGrafter"/>
</dbReference>
<reference evidence="13" key="1">
    <citation type="submission" date="2007-10" db="EMBL/GenBank/DDBJ databases">
        <authorList>
            <person name="Fulton L."/>
            <person name="Clifton S."/>
            <person name="Fulton B."/>
            <person name="Xu J."/>
            <person name="Minx P."/>
            <person name="Pepin K.H."/>
            <person name="Johnson M."/>
            <person name="Thiruvilangam P."/>
            <person name="Bhonagiri V."/>
            <person name="Nash W.E."/>
            <person name="Mardis E.R."/>
            <person name="Wilson R.K."/>
        </authorList>
    </citation>
    <scope>NUCLEOTIDE SEQUENCE [LARGE SCALE GENOMIC DNA]</scope>
    <source>
        <strain evidence="13">DSM 15702</strain>
    </source>
</reference>
<dbReference type="InterPro" id="IPR047127">
    <property type="entry name" value="MutT-like"/>
</dbReference>
<keyword evidence="3" id="KW-0515">Mutator protein</keyword>
<keyword evidence="6" id="KW-0227">DNA damage</keyword>
<organism evidence="13 14">
    <name type="scientific">[Eubacterium] siraeum DSM 15702</name>
    <dbReference type="NCBI Taxonomy" id="428128"/>
    <lineage>
        <taxon>Bacteria</taxon>
        <taxon>Bacillati</taxon>
        <taxon>Bacillota</taxon>
        <taxon>Clostridia</taxon>
        <taxon>Eubacteriales</taxon>
        <taxon>Oscillospiraceae</taxon>
        <taxon>Oscillospiraceae incertae sedis</taxon>
    </lineage>
</organism>
<dbReference type="SUPFAM" id="SSF55811">
    <property type="entry name" value="Nudix"/>
    <property type="match status" value="1"/>
</dbReference>
<evidence type="ECO:0000256" key="5">
    <source>
        <dbReference type="ARBA" id="ARBA00022723"/>
    </source>
</evidence>
<dbReference type="InterPro" id="IPR020084">
    <property type="entry name" value="NUDIX_hydrolase_CS"/>
</dbReference>
<reference evidence="13" key="2">
    <citation type="submission" date="2014-06" db="EMBL/GenBank/DDBJ databases">
        <title>Draft genome sequence of Eubacterium siraeum (DSM 15702).</title>
        <authorList>
            <person name="Sudarsanam P."/>
            <person name="Ley R."/>
            <person name="Guruge J."/>
            <person name="Turnbaugh P.J."/>
            <person name="Mahowald M."/>
            <person name="Liep D."/>
            <person name="Gordon J."/>
        </authorList>
    </citation>
    <scope>NUCLEOTIDE SEQUENCE</scope>
    <source>
        <strain evidence="13">DSM 15702</strain>
    </source>
</reference>
<evidence type="ECO:0000313" key="14">
    <source>
        <dbReference type="Proteomes" id="UP000005326"/>
    </source>
</evidence>
<feature type="domain" description="Nudix hydrolase" evidence="12">
    <location>
        <begin position="32"/>
        <end position="158"/>
    </location>
</feature>
<accession>B0ML48</accession>
<keyword evidence="14" id="KW-1185">Reference proteome</keyword>
<evidence type="ECO:0000256" key="10">
    <source>
        <dbReference type="ARBA" id="ARBA00035861"/>
    </source>
</evidence>
<evidence type="ECO:0000259" key="12">
    <source>
        <dbReference type="PROSITE" id="PS51462"/>
    </source>
</evidence>
<comment type="similarity">
    <text evidence="2">Belongs to the Nudix hydrolase family.</text>
</comment>
<dbReference type="GO" id="GO:0035539">
    <property type="term" value="F:8-oxo-7,8-dihydrodeoxyguanosine triphosphate pyrophosphatase activity"/>
    <property type="evidence" value="ECO:0007669"/>
    <property type="project" value="UniProtKB-EC"/>
</dbReference>
<evidence type="ECO:0000256" key="7">
    <source>
        <dbReference type="ARBA" id="ARBA00022801"/>
    </source>
</evidence>
<dbReference type="InterPro" id="IPR000086">
    <property type="entry name" value="NUDIX_hydrolase_dom"/>
</dbReference>
<keyword evidence="4" id="KW-0235">DNA replication</keyword>
<dbReference type="GO" id="GO:0046872">
    <property type="term" value="F:metal ion binding"/>
    <property type="evidence" value="ECO:0007669"/>
    <property type="project" value="UniProtKB-KW"/>
</dbReference>
<evidence type="ECO:0000256" key="8">
    <source>
        <dbReference type="ARBA" id="ARBA00022842"/>
    </source>
</evidence>
<evidence type="ECO:0000256" key="1">
    <source>
        <dbReference type="ARBA" id="ARBA00001946"/>
    </source>
</evidence>
<dbReference type="GO" id="GO:0006281">
    <property type="term" value="P:DNA repair"/>
    <property type="evidence" value="ECO:0007669"/>
    <property type="project" value="UniProtKB-KW"/>
</dbReference>
<keyword evidence="5" id="KW-0479">Metal-binding</keyword>
<dbReference type="InterPro" id="IPR015797">
    <property type="entry name" value="NUDIX_hydrolase-like_dom_sf"/>
</dbReference>
<evidence type="ECO:0000256" key="6">
    <source>
        <dbReference type="ARBA" id="ARBA00022763"/>
    </source>
</evidence>
<evidence type="ECO:0000256" key="2">
    <source>
        <dbReference type="ARBA" id="ARBA00005582"/>
    </source>
</evidence>
<dbReference type="GO" id="GO:0044716">
    <property type="term" value="F:8-oxo-GDP phosphatase activity"/>
    <property type="evidence" value="ECO:0007669"/>
    <property type="project" value="TreeGrafter"/>
</dbReference>
<evidence type="ECO:0000256" key="4">
    <source>
        <dbReference type="ARBA" id="ARBA00022705"/>
    </source>
</evidence>
<keyword evidence="7 13" id="KW-0378">Hydrolase</keyword>
<dbReference type="PROSITE" id="PS00893">
    <property type="entry name" value="NUDIX_BOX"/>
    <property type="match status" value="1"/>
</dbReference>
<dbReference type="Proteomes" id="UP000005326">
    <property type="component" value="Unassembled WGS sequence"/>
</dbReference>
<proteinExistence type="inferred from homology"/>
<dbReference type="PANTHER" id="PTHR47707:SF1">
    <property type="entry name" value="NUDIX HYDROLASE FAMILY PROTEIN"/>
    <property type="match status" value="1"/>
</dbReference>
<protein>
    <recommendedName>
        <fullName evidence="11">8-oxo-dGTP diphosphatase</fullName>
        <ecNumber evidence="11">3.6.1.55</ecNumber>
    </recommendedName>
</protein>
<dbReference type="PROSITE" id="PS51462">
    <property type="entry name" value="NUDIX"/>
    <property type="match status" value="1"/>
</dbReference>
<dbReference type="EMBL" id="ABCA03000035">
    <property type="protein sequence ID" value="EDS01560.1"/>
    <property type="molecule type" value="Genomic_DNA"/>
</dbReference>
<dbReference type="GO" id="GO:0006260">
    <property type="term" value="P:DNA replication"/>
    <property type="evidence" value="ECO:0007669"/>
    <property type="project" value="UniProtKB-KW"/>
</dbReference>
<comment type="cofactor">
    <cofactor evidence="1">
        <name>Mg(2+)</name>
        <dbReference type="ChEBI" id="CHEBI:18420"/>
    </cofactor>
</comment>
<dbReference type="PANTHER" id="PTHR47707">
    <property type="entry name" value="8-OXO-DGTP DIPHOSPHATASE"/>
    <property type="match status" value="1"/>
</dbReference>
<comment type="catalytic activity">
    <reaction evidence="10">
        <text>8-oxo-dGTP + H2O = 8-oxo-dGMP + diphosphate + H(+)</text>
        <dbReference type="Rhea" id="RHEA:31575"/>
        <dbReference type="ChEBI" id="CHEBI:15377"/>
        <dbReference type="ChEBI" id="CHEBI:15378"/>
        <dbReference type="ChEBI" id="CHEBI:33019"/>
        <dbReference type="ChEBI" id="CHEBI:63224"/>
        <dbReference type="ChEBI" id="CHEBI:77896"/>
        <dbReference type="EC" id="3.6.1.55"/>
    </reaction>
</comment>
<name>B0ML48_9FIRM</name>
<sequence length="178" mass="20361">MKRVAEYWDVYDKNRKRTGKLHKRGIRMQPGEYNIVCEAWIVSGNRLLVTQRCKYKNFGGLWECTGGAVKAGESSIDCIKREIKEEIGIDVADEELTFKGTKHGAAFFIDCYELHRDLSLDDLTLQTEEVSGAKFVTLAEFEKMQKEKKLIPGLFDFMTELEFSFVTGKTTCPKGNKK</sequence>
<dbReference type="GO" id="GO:0008413">
    <property type="term" value="F:8-oxo-7,8-dihydroguanosine triphosphate pyrophosphatase activity"/>
    <property type="evidence" value="ECO:0007669"/>
    <property type="project" value="TreeGrafter"/>
</dbReference>
<keyword evidence="9" id="KW-0234">DNA repair</keyword>
<keyword evidence="8" id="KW-0460">Magnesium</keyword>
<dbReference type="EC" id="3.6.1.55" evidence="11"/>
<dbReference type="CDD" id="cd04693">
    <property type="entry name" value="NUDIX_Hydrolase"/>
    <property type="match status" value="1"/>
</dbReference>
<evidence type="ECO:0000313" key="13">
    <source>
        <dbReference type="EMBL" id="EDS01560.1"/>
    </source>
</evidence>
<gene>
    <name evidence="13" type="ORF">EUBSIR_00534</name>
</gene>
<dbReference type="AlphaFoldDB" id="B0ML48"/>
<evidence type="ECO:0000256" key="3">
    <source>
        <dbReference type="ARBA" id="ARBA00022457"/>
    </source>
</evidence>
<dbReference type="Gene3D" id="3.90.79.10">
    <property type="entry name" value="Nucleoside Triphosphate Pyrophosphohydrolase"/>
    <property type="match status" value="1"/>
</dbReference>
<dbReference type="Pfam" id="PF00293">
    <property type="entry name" value="NUDIX"/>
    <property type="match status" value="1"/>
</dbReference>
<evidence type="ECO:0000256" key="9">
    <source>
        <dbReference type="ARBA" id="ARBA00023204"/>
    </source>
</evidence>
<comment type="caution">
    <text evidence="13">The sequence shown here is derived from an EMBL/GenBank/DDBJ whole genome shotgun (WGS) entry which is preliminary data.</text>
</comment>